<keyword evidence="1" id="KW-0472">Membrane</keyword>
<dbReference type="EMBL" id="QUAK01000028">
    <property type="protein sequence ID" value="RFU87491.1"/>
    <property type="molecule type" value="Genomic_DNA"/>
</dbReference>
<evidence type="ECO:0000313" key="3">
    <source>
        <dbReference type="Proteomes" id="UP000263094"/>
    </source>
</evidence>
<keyword evidence="1" id="KW-0812">Transmembrane</keyword>
<comment type="caution">
    <text evidence="2">The sequence shown here is derived from an EMBL/GenBank/DDBJ whole genome shotgun (WGS) entry which is preliminary data.</text>
</comment>
<keyword evidence="1" id="KW-1133">Transmembrane helix</keyword>
<evidence type="ECO:0000256" key="1">
    <source>
        <dbReference type="SAM" id="Phobius"/>
    </source>
</evidence>
<dbReference type="AlphaFoldDB" id="A0A372M9D9"/>
<sequence>MRRRVLAAFVFGAIYFGLGVLNEFVLPWGDRDLGKAVVFAAGFGVMAAVTFPGWDDDELARCIRAQLPTGETVTMMLPVRAATRGRPYWFVPDSRVLVLTGTRLVAYGRNRLTGNPTGRLWQYGLADATATATASLSGDGRRLAIAAAGTPDGTGGVPAVEHFHIQLKYRKRAARFVTLSQRGPVTE</sequence>
<protein>
    <submittedName>
        <fullName evidence="2">Uncharacterized protein</fullName>
    </submittedName>
</protein>
<keyword evidence="3" id="KW-1185">Reference proteome</keyword>
<dbReference type="Proteomes" id="UP000263094">
    <property type="component" value="Unassembled WGS sequence"/>
</dbReference>
<organism evidence="2 3">
    <name type="scientific">Streptomyces triticagri</name>
    <dbReference type="NCBI Taxonomy" id="2293568"/>
    <lineage>
        <taxon>Bacteria</taxon>
        <taxon>Bacillati</taxon>
        <taxon>Actinomycetota</taxon>
        <taxon>Actinomycetes</taxon>
        <taxon>Kitasatosporales</taxon>
        <taxon>Streptomycetaceae</taxon>
        <taxon>Streptomyces</taxon>
    </lineage>
</organism>
<evidence type="ECO:0000313" key="2">
    <source>
        <dbReference type="EMBL" id="RFU87491.1"/>
    </source>
</evidence>
<gene>
    <name evidence="2" type="ORF">DY218_06660</name>
</gene>
<accession>A0A372M9D9</accession>
<feature type="transmembrane region" description="Helical" evidence="1">
    <location>
        <begin position="37"/>
        <end position="54"/>
    </location>
</feature>
<proteinExistence type="predicted"/>
<name>A0A372M9D9_9ACTN</name>
<reference evidence="2 3" key="1">
    <citation type="submission" date="2018-08" db="EMBL/GenBank/DDBJ databases">
        <title>Isolation, diversity and antifungal activity of Actinobacteria from wheat.</title>
        <authorList>
            <person name="Han C."/>
        </authorList>
    </citation>
    <scope>NUCLEOTIDE SEQUENCE [LARGE SCALE GENOMIC DNA]</scope>
    <source>
        <strain evidence="2 3">NEAU-YY421</strain>
    </source>
</reference>